<evidence type="ECO:0000256" key="1">
    <source>
        <dbReference type="ARBA" id="ARBA00007626"/>
    </source>
</evidence>
<dbReference type="AlphaFoldDB" id="A0A0K9NYH5"/>
<evidence type="ECO:0000256" key="2">
    <source>
        <dbReference type="ARBA" id="ARBA00022737"/>
    </source>
</evidence>
<dbReference type="Proteomes" id="UP000036987">
    <property type="component" value="Unassembled WGS sequence"/>
</dbReference>
<dbReference type="PANTHER" id="PTHR47447">
    <property type="entry name" value="OS03G0856100 PROTEIN"/>
    <property type="match status" value="1"/>
</dbReference>
<feature type="repeat" description="PPR" evidence="3">
    <location>
        <begin position="149"/>
        <end position="183"/>
    </location>
</feature>
<dbReference type="OMA" id="RFFIWAQ"/>
<keyword evidence="6" id="KW-1185">Reference proteome</keyword>
<gene>
    <name evidence="5" type="ORF">ZOSMA_4G01500</name>
</gene>
<comment type="caution">
    <text evidence="5">The sequence shown here is derived from an EMBL/GenBank/DDBJ whole genome shotgun (WGS) entry which is preliminary data.</text>
</comment>
<feature type="repeat" description="PPR" evidence="3">
    <location>
        <begin position="354"/>
        <end position="384"/>
    </location>
</feature>
<dbReference type="NCBIfam" id="TIGR00756">
    <property type="entry name" value="PPR"/>
    <property type="match status" value="8"/>
</dbReference>
<dbReference type="SUPFAM" id="SSF48452">
    <property type="entry name" value="TPR-like"/>
    <property type="match status" value="1"/>
</dbReference>
<dbReference type="Gene3D" id="1.25.40.10">
    <property type="entry name" value="Tetratricopeptide repeat domain"/>
    <property type="match status" value="4"/>
</dbReference>
<keyword evidence="2" id="KW-0677">Repeat</keyword>
<feature type="region of interest" description="Disordered" evidence="4">
    <location>
        <begin position="521"/>
        <end position="548"/>
    </location>
</feature>
<evidence type="ECO:0000256" key="3">
    <source>
        <dbReference type="PROSITE-ProRule" id="PRU00708"/>
    </source>
</evidence>
<dbReference type="GO" id="GO:0003729">
    <property type="term" value="F:mRNA binding"/>
    <property type="evidence" value="ECO:0000318"/>
    <property type="project" value="GO_Central"/>
</dbReference>
<reference evidence="6" key="1">
    <citation type="journal article" date="2016" name="Nature">
        <title>The genome of the seagrass Zostera marina reveals angiosperm adaptation to the sea.</title>
        <authorList>
            <person name="Olsen J.L."/>
            <person name="Rouze P."/>
            <person name="Verhelst B."/>
            <person name="Lin Y.-C."/>
            <person name="Bayer T."/>
            <person name="Collen J."/>
            <person name="Dattolo E."/>
            <person name="De Paoli E."/>
            <person name="Dittami S."/>
            <person name="Maumus F."/>
            <person name="Michel G."/>
            <person name="Kersting A."/>
            <person name="Lauritano C."/>
            <person name="Lohaus R."/>
            <person name="Toepel M."/>
            <person name="Tonon T."/>
            <person name="Vanneste K."/>
            <person name="Amirebrahimi M."/>
            <person name="Brakel J."/>
            <person name="Bostroem C."/>
            <person name="Chovatia M."/>
            <person name="Grimwood J."/>
            <person name="Jenkins J.W."/>
            <person name="Jueterbock A."/>
            <person name="Mraz A."/>
            <person name="Stam W.T."/>
            <person name="Tice H."/>
            <person name="Bornberg-Bauer E."/>
            <person name="Green P.J."/>
            <person name="Pearson G.A."/>
            <person name="Procaccini G."/>
            <person name="Duarte C.M."/>
            <person name="Schmutz J."/>
            <person name="Reusch T.B.H."/>
            <person name="Van de Peer Y."/>
        </authorList>
    </citation>
    <scope>NUCLEOTIDE SEQUENCE [LARGE SCALE GENOMIC DNA]</scope>
    <source>
        <strain evidence="6">cv. Finnish</strain>
    </source>
</reference>
<accession>A0A0K9NYH5</accession>
<sequence length="548" mass="63387">MVIGNLRCMFTAMAGRKNIHCLLPVHYLRLQSLLSTTTTDADITLRSSDNVNVICRVLSDHRHPHHDLESALAKLPFVISTDIVEQVLKRCKGLVVSAHRFFFWTEKLPNFAHSTNSYYILVEILGRSRHFPLIWDIFYDRRDRGHEIGKKFFWLLFRAYCRARLPNDAVRAFGKMKDFGIDPDIDDFHQILLNLCGNGLMDSAMDIFRNWNSVDVKSFSILMKGWVDSKNPAEAVKVFDEMMIRSVPDVIAYNTFIGALCKCGELARAHKVFKDMKTHGLEPDASTYAVLVRAYSDVNDLDSADRVLHQMRRLKFVANVFTYNCVIKLLCRNQKVDEAYEILDGMIAEGLNPDIWSYNTILSVHCKLREVNRALRLVRRMLMSRQNENSGCLPNLHTYNMLLKLLFDVGRIDRAIEVWDRMEAEGFYPSSSTYAVMIHGLCKKKGMVEEGVRYFEMMVDEGIPPYLNTCEMLRDCLIKLGSLDNLKVIRHKMKQSSSISTQELSDVMVDNRRRRKYKALYDDNDDQQKQSESIDDQWPHLPNQTVQV</sequence>
<dbReference type="InterPro" id="IPR002885">
    <property type="entry name" value="PPR_rpt"/>
</dbReference>
<feature type="repeat" description="PPR" evidence="3">
    <location>
        <begin position="395"/>
        <end position="429"/>
    </location>
</feature>
<feature type="repeat" description="PPR" evidence="3">
    <location>
        <begin position="430"/>
        <end position="465"/>
    </location>
</feature>
<dbReference type="PROSITE" id="PS51375">
    <property type="entry name" value="PPR"/>
    <property type="match status" value="8"/>
</dbReference>
<evidence type="ECO:0000313" key="5">
    <source>
        <dbReference type="EMBL" id="KMZ61861.1"/>
    </source>
</evidence>
<comment type="similarity">
    <text evidence="1">Belongs to the PPR family. P subfamily.</text>
</comment>
<dbReference type="EMBL" id="LFYR01001430">
    <property type="protein sequence ID" value="KMZ61861.1"/>
    <property type="molecule type" value="Genomic_DNA"/>
</dbReference>
<feature type="repeat" description="PPR" evidence="3">
    <location>
        <begin position="319"/>
        <end position="353"/>
    </location>
</feature>
<proteinExistence type="inferred from homology"/>
<dbReference type="OrthoDB" id="185373at2759"/>
<name>A0A0K9NYH5_ZOSMR</name>
<evidence type="ECO:0000256" key="4">
    <source>
        <dbReference type="SAM" id="MobiDB-lite"/>
    </source>
</evidence>
<protein>
    <submittedName>
        <fullName evidence="5">Putative Pentatricopeptide repeat-containing protein</fullName>
    </submittedName>
</protein>
<dbReference type="Pfam" id="PF01535">
    <property type="entry name" value="PPR"/>
    <property type="match status" value="2"/>
</dbReference>
<feature type="repeat" description="PPR" evidence="3">
    <location>
        <begin position="249"/>
        <end position="283"/>
    </location>
</feature>
<feature type="repeat" description="PPR" evidence="3">
    <location>
        <begin position="215"/>
        <end position="245"/>
    </location>
</feature>
<evidence type="ECO:0000313" key="6">
    <source>
        <dbReference type="Proteomes" id="UP000036987"/>
    </source>
</evidence>
<feature type="repeat" description="PPR" evidence="3">
    <location>
        <begin position="284"/>
        <end position="318"/>
    </location>
</feature>
<dbReference type="PANTHER" id="PTHR47447:SF28">
    <property type="entry name" value="PENTACOTRIPEPTIDE-REPEAT REGION OF PRORP DOMAIN-CONTAINING PROTEIN"/>
    <property type="match status" value="1"/>
</dbReference>
<dbReference type="InterPro" id="IPR011990">
    <property type="entry name" value="TPR-like_helical_dom_sf"/>
</dbReference>
<dbReference type="Pfam" id="PF13041">
    <property type="entry name" value="PPR_2"/>
    <property type="match status" value="3"/>
</dbReference>
<organism evidence="5 6">
    <name type="scientific">Zostera marina</name>
    <name type="common">Eelgrass</name>
    <dbReference type="NCBI Taxonomy" id="29655"/>
    <lineage>
        <taxon>Eukaryota</taxon>
        <taxon>Viridiplantae</taxon>
        <taxon>Streptophyta</taxon>
        <taxon>Embryophyta</taxon>
        <taxon>Tracheophyta</taxon>
        <taxon>Spermatophyta</taxon>
        <taxon>Magnoliopsida</taxon>
        <taxon>Liliopsida</taxon>
        <taxon>Zosteraceae</taxon>
        <taxon>Zostera</taxon>
    </lineage>
</organism>